<accession>A0ABU5BZA3</accession>
<dbReference type="EMBL" id="JAVRDO010000006">
    <property type="protein sequence ID" value="MDX9688103.1"/>
    <property type="molecule type" value="Genomic_DNA"/>
</dbReference>
<name>A0ABU5BZA3_9GAMM</name>
<feature type="signal peptide" evidence="1">
    <location>
        <begin position="1"/>
        <end position="19"/>
    </location>
</feature>
<keyword evidence="1" id="KW-0732">Signal</keyword>
<feature type="chain" id="PRO_5046786610" description="Tetratricopeptide repeat-containing protein" evidence="1">
    <location>
        <begin position="20"/>
        <end position="84"/>
    </location>
</feature>
<evidence type="ECO:0000256" key="1">
    <source>
        <dbReference type="SAM" id="SignalP"/>
    </source>
</evidence>
<evidence type="ECO:0008006" key="4">
    <source>
        <dbReference type="Google" id="ProtNLM"/>
    </source>
</evidence>
<sequence length="84" mass="9193">MFRLSLLVFAMLFASTALAMHCPQDMARIDAILESDPPADEEVLARVQELRAEGEDLHEAGRHAESVAVLGEALELLGEPPHED</sequence>
<proteinExistence type="predicted"/>
<dbReference type="Proteomes" id="UP001281217">
    <property type="component" value="Unassembled WGS sequence"/>
</dbReference>
<gene>
    <name evidence="2" type="ORF">RED13_002548</name>
</gene>
<organism evidence="2 3">
    <name type="scientific">Halopseudomonas formosensis</name>
    <dbReference type="NCBI Taxonomy" id="1002526"/>
    <lineage>
        <taxon>Bacteria</taxon>
        <taxon>Pseudomonadati</taxon>
        <taxon>Pseudomonadota</taxon>
        <taxon>Gammaproteobacteria</taxon>
        <taxon>Pseudomonadales</taxon>
        <taxon>Pseudomonadaceae</taxon>
        <taxon>Halopseudomonas</taxon>
    </lineage>
</organism>
<evidence type="ECO:0000313" key="2">
    <source>
        <dbReference type="EMBL" id="MDX9688103.1"/>
    </source>
</evidence>
<comment type="caution">
    <text evidence="2">The sequence shown here is derived from an EMBL/GenBank/DDBJ whole genome shotgun (WGS) entry which is preliminary data.</text>
</comment>
<protein>
    <recommendedName>
        <fullName evidence="4">Tetratricopeptide repeat-containing protein</fullName>
    </recommendedName>
</protein>
<reference evidence="3" key="1">
    <citation type="submission" date="2023-07" db="EMBL/GenBank/DDBJ databases">
        <authorList>
            <person name="de Witt J."/>
        </authorList>
    </citation>
    <scope>NUCLEOTIDE SEQUENCE [LARGE SCALE GENOMIC DNA]</scope>
    <source>
        <strain evidence="3">FZJ</strain>
    </source>
</reference>
<dbReference type="RefSeq" id="WP_320331643.1">
    <property type="nucleotide sequence ID" value="NZ_JAVRDO010000006.1"/>
</dbReference>
<keyword evidence="3" id="KW-1185">Reference proteome</keyword>
<evidence type="ECO:0000313" key="3">
    <source>
        <dbReference type="Proteomes" id="UP001281217"/>
    </source>
</evidence>